<dbReference type="EMBL" id="VOFY01000005">
    <property type="protein sequence ID" value="KAA8592428.1"/>
    <property type="molecule type" value="Genomic_DNA"/>
</dbReference>
<comment type="caution">
    <text evidence="1">The sequence shown here is derived from an EMBL/GenBank/DDBJ whole genome shotgun (WGS) entry which is preliminary data.</text>
</comment>
<organism evidence="1 2">
    <name type="scientific">Etheostoma spectabile</name>
    <name type="common">orangethroat darter</name>
    <dbReference type="NCBI Taxonomy" id="54343"/>
    <lineage>
        <taxon>Eukaryota</taxon>
        <taxon>Metazoa</taxon>
        <taxon>Chordata</taxon>
        <taxon>Craniata</taxon>
        <taxon>Vertebrata</taxon>
        <taxon>Euteleostomi</taxon>
        <taxon>Actinopterygii</taxon>
        <taxon>Neopterygii</taxon>
        <taxon>Teleostei</taxon>
        <taxon>Neoteleostei</taxon>
        <taxon>Acanthomorphata</taxon>
        <taxon>Eupercaria</taxon>
        <taxon>Perciformes</taxon>
        <taxon>Percoidei</taxon>
        <taxon>Percidae</taxon>
        <taxon>Etheostomatinae</taxon>
        <taxon>Etheostoma</taxon>
    </lineage>
</organism>
<dbReference type="Proteomes" id="UP000327493">
    <property type="component" value="Chromosome 5"/>
</dbReference>
<proteinExistence type="predicted"/>
<evidence type="ECO:0000313" key="1">
    <source>
        <dbReference type="EMBL" id="KAA8592428.1"/>
    </source>
</evidence>
<name>A0A5J5DGJ6_9PERO</name>
<keyword evidence="2" id="KW-1185">Reference proteome</keyword>
<protein>
    <submittedName>
        <fullName evidence="1">Uncharacterized protein</fullName>
    </submittedName>
</protein>
<gene>
    <name evidence="1" type="ORF">FQN60_017883</name>
</gene>
<evidence type="ECO:0000313" key="2">
    <source>
        <dbReference type="Proteomes" id="UP000327493"/>
    </source>
</evidence>
<reference evidence="1 2" key="1">
    <citation type="submission" date="2019-08" db="EMBL/GenBank/DDBJ databases">
        <title>A chromosome-level genome assembly, high-density linkage maps, and genome scans reveal the genomic architecture of hybrid incompatibilities underlying speciation via character displacement in darters (Percidae: Etheostominae).</title>
        <authorList>
            <person name="Moran R.L."/>
            <person name="Catchen J.M."/>
            <person name="Fuller R.C."/>
        </authorList>
    </citation>
    <scope>NUCLEOTIDE SEQUENCE [LARGE SCALE GENOMIC DNA]</scope>
    <source>
        <strain evidence="1">EspeVRDwgs_2016</strain>
        <tissue evidence="1">Muscle</tissue>
    </source>
</reference>
<accession>A0A5J5DGJ6</accession>
<sequence>MLLRLREISKGLRTTWAGPPHSVLIKPTWNGRPLMALSPTAQFQSTTNMLNAPTMFAKMAVRPASTTLTRVLTASTRIMRKSSGLSV</sequence>
<dbReference type="AlphaFoldDB" id="A0A5J5DGJ6"/>